<gene>
    <name evidence="3" type="ORF">LS48_06230</name>
</gene>
<feature type="domain" description="Secretion system C-terminal sorting" evidence="2">
    <location>
        <begin position="318"/>
        <end position="380"/>
    </location>
</feature>
<evidence type="ECO:0000256" key="1">
    <source>
        <dbReference type="ARBA" id="ARBA00022729"/>
    </source>
</evidence>
<evidence type="ECO:0000259" key="2">
    <source>
        <dbReference type="Pfam" id="PF18962"/>
    </source>
</evidence>
<dbReference type="Proteomes" id="UP000070138">
    <property type="component" value="Unassembled WGS sequence"/>
</dbReference>
<dbReference type="STRING" id="1548749.LS48_06230"/>
<dbReference type="Pfam" id="PF18962">
    <property type="entry name" value="Por_Secre_tail"/>
    <property type="match status" value="1"/>
</dbReference>
<dbReference type="AlphaFoldDB" id="A0A137RIQ3"/>
<keyword evidence="4" id="KW-1185">Reference proteome</keyword>
<reference evidence="3 4" key="2">
    <citation type="journal article" date="2016" name="Int. J. Syst. Evol. Microbiol.">
        <title>Vitellibacter aquimaris sp. nov., a marine bacterium isolated from seawater.</title>
        <authorList>
            <person name="Thevarajoo S."/>
            <person name="Selvaratnam C."/>
            <person name="Goh K.M."/>
            <person name="Hong K.W."/>
            <person name="Chan X.Y."/>
            <person name="Chan K.G."/>
            <person name="Chong C.S."/>
        </authorList>
    </citation>
    <scope>NUCLEOTIDE SEQUENCE [LARGE SCALE GENOMIC DNA]</scope>
    <source>
        <strain evidence="3 4">D-24</strain>
    </source>
</reference>
<dbReference type="InterPro" id="IPR026444">
    <property type="entry name" value="Secre_tail"/>
</dbReference>
<dbReference type="PATRIC" id="fig|1548749.3.peg.1320"/>
<dbReference type="NCBIfam" id="TIGR04183">
    <property type="entry name" value="Por_Secre_tail"/>
    <property type="match status" value="1"/>
</dbReference>
<dbReference type="EMBL" id="JRWG01000003">
    <property type="protein sequence ID" value="KXO00068.1"/>
    <property type="molecule type" value="Genomic_DNA"/>
</dbReference>
<evidence type="ECO:0000313" key="3">
    <source>
        <dbReference type="EMBL" id="KXO00068.1"/>
    </source>
</evidence>
<name>A0A137RIQ3_9FLAO</name>
<sequence length="387" mass="41663">MKSVHIISMLLFTFVFSQKLEASSNPIMIAPPSNDLIENAINLNFGPASPYNGMNVNFPEATNTNDHTPVVGCGVSQPGVWYKFTATKNGSVAAGIVNPDEAVVVFFEGPANASTGMQLTYIDETDNPCASNPLASIHVTTGKTYYIYMRNLVISNVLVNTIGAFQIPANDLIENATDIAQSSQPLIDNNIHFLVTTDTNDGGQPFCSTSGYAGVWYKITPEVNGTIEALMEGSPASESAMLFYSATHPNVSSGAELNLVDQPTNPCTFNNTSSILAEVGITYYLFAFSASQPYANVIINASQVLGTSENVLEDFKFYPNPVKDELNLSAKTIIEEVNIYNLLGQVVFAAKMNSSNKAINISSLSKGVYVMCVTSEGNTANYRILKE</sequence>
<dbReference type="OrthoDB" id="975384at2"/>
<dbReference type="RefSeq" id="WP_062621086.1">
    <property type="nucleotide sequence ID" value="NZ_JRWG01000003.1"/>
</dbReference>
<reference evidence="4" key="1">
    <citation type="submission" date="2014-10" db="EMBL/GenBank/DDBJ databases">
        <title>Genome sequencing of Vitellibacter sp. D-24.</title>
        <authorList>
            <person name="Thevarajoo S."/>
            <person name="Selvaratnam C."/>
            <person name="Goh K.M."/>
            <person name="Chong C.S."/>
        </authorList>
    </citation>
    <scope>NUCLEOTIDE SEQUENCE [LARGE SCALE GENOMIC DNA]</scope>
    <source>
        <strain evidence="4">D-24</strain>
    </source>
</reference>
<proteinExistence type="predicted"/>
<protein>
    <recommendedName>
        <fullName evidence="2">Secretion system C-terminal sorting domain-containing protein</fullName>
    </recommendedName>
</protein>
<evidence type="ECO:0000313" key="4">
    <source>
        <dbReference type="Proteomes" id="UP000070138"/>
    </source>
</evidence>
<keyword evidence="1" id="KW-0732">Signal</keyword>
<organism evidence="3 4">
    <name type="scientific">Aequorivita aquimaris</name>
    <dbReference type="NCBI Taxonomy" id="1548749"/>
    <lineage>
        <taxon>Bacteria</taxon>
        <taxon>Pseudomonadati</taxon>
        <taxon>Bacteroidota</taxon>
        <taxon>Flavobacteriia</taxon>
        <taxon>Flavobacteriales</taxon>
        <taxon>Flavobacteriaceae</taxon>
        <taxon>Aequorivita</taxon>
    </lineage>
</organism>
<accession>A0A137RIQ3</accession>
<comment type="caution">
    <text evidence="3">The sequence shown here is derived from an EMBL/GenBank/DDBJ whole genome shotgun (WGS) entry which is preliminary data.</text>
</comment>